<feature type="transmembrane region" description="Helical" evidence="8">
    <location>
        <begin position="191"/>
        <end position="216"/>
    </location>
</feature>
<evidence type="ECO:0000313" key="11">
    <source>
        <dbReference type="Proteomes" id="UP000594263"/>
    </source>
</evidence>
<evidence type="ECO:0000256" key="3">
    <source>
        <dbReference type="ARBA" id="ARBA00022692"/>
    </source>
</evidence>
<reference evidence="10" key="1">
    <citation type="submission" date="2021-01" db="UniProtKB">
        <authorList>
            <consortium name="EnsemblPlants"/>
        </authorList>
    </citation>
    <scope>IDENTIFICATION</scope>
</reference>
<dbReference type="GO" id="GO:0016020">
    <property type="term" value="C:membrane"/>
    <property type="evidence" value="ECO:0007669"/>
    <property type="project" value="UniProtKB-SubCell"/>
</dbReference>
<feature type="region of interest" description="Disordered" evidence="7">
    <location>
        <begin position="1"/>
        <end position="27"/>
    </location>
</feature>
<feature type="transmembrane region" description="Helical" evidence="8">
    <location>
        <begin position="280"/>
        <end position="303"/>
    </location>
</feature>
<dbReference type="Gramene" id="Kaladp0048s0376.1.v1.1">
    <property type="protein sequence ID" value="Kaladp0048s0376.1.v1.1"/>
    <property type="gene ID" value="Kaladp0048s0376.v1.1"/>
</dbReference>
<dbReference type="EnsemblPlants" id="Kaladp0048s0376.1.v1.1">
    <property type="protein sequence ID" value="Kaladp0048s0376.1.v1.1"/>
    <property type="gene ID" value="Kaladp0048s0376.v1.1"/>
</dbReference>
<proteinExistence type="predicted"/>
<evidence type="ECO:0000256" key="6">
    <source>
        <dbReference type="ARBA" id="ARBA00023136"/>
    </source>
</evidence>
<evidence type="ECO:0000256" key="5">
    <source>
        <dbReference type="ARBA" id="ARBA00022989"/>
    </source>
</evidence>
<feature type="transmembrane region" description="Helical" evidence="8">
    <location>
        <begin position="40"/>
        <end position="60"/>
    </location>
</feature>
<evidence type="ECO:0000256" key="1">
    <source>
        <dbReference type="ARBA" id="ARBA00004370"/>
    </source>
</evidence>
<evidence type="ECO:0000313" key="10">
    <source>
        <dbReference type="EnsemblPlants" id="Kaladp0048s0376.1.v1.1"/>
    </source>
</evidence>
<evidence type="ECO:0000256" key="2">
    <source>
        <dbReference type="ARBA" id="ARBA00022448"/>
    </source>
</evidence>
<keyword evidence="11" id="KW-1185">Reference proteome</keyword>
<feature type="transmembrane region" description="Helical" evidence="8">
    <location>
        <begin position="408"/>
        <end position="427"/>
    </location>
</feature>
<dbReference type="GO" id="GO:0006865">
    <property type="term" value="P:amino acid transport"/>
    <property type="evidence" value="ECO:0007669"/>
    <property type="project" value="UniProtKB-KW"/>
</dbReference>
<feature type="transmembrane region" description="Helical" evidence="8">
    <location>
        <begin position="439"/>
        <end position="461"/>
    </location>
</feature>
<protein>
    <recommendedName>
        <fullName evidence="9">Amino acid transporter transmembrane domain-containing protein</fullName>
    </recommendedName>
</protein>
<feature type="transmembrane region" description="Helical" evidence="8">
    <location>
        <begin position="66"/>
        <end position="87"/>
    </location>
</feature>
<comment type="subcellular location">
    <subcellularLocation>
        <location evidence="1">Membrane</location>
    </subcellularLocation>
</comment>
<evidence type="ECO:0000256" key="4">
    <source>
        <dbReference type="ARBA" id="ARBA00022970"/>
    </source>
</evidence>
<dbReference type="InterPro" id="IPR013057">
    <property type="entry name" value="AA_transpt_TM"/>
</dbReference>
<keyword evidence="6 8" id="KW-0472">Membrane</keyword>
<dbReference type="OMA" id="FANACIF"/>
<dbReference type="Proteomes" id="UP000594263">
    <property type="component" value="Unplaced"/>
</dbReference>
<evidence type="ECO:0000256" key="8">
    <source>
        <dbReference type="SAM" id="Phobius"/>
    </source>
</evidence>
<keyword evidence="4" id="KW-0029">Amino-acid transport</keyword>
<keyword evidence="3 8" id="KW-0812">Transmembrane</keyword>
<accession>A0A7N0TZL5</accession>
<dbReference type="Pfam" id="PF01490">
    <property type="entry name" value="Aa_trans"/>
    <property type="match status" value="1"/>
</dbReference>
<dbReference type="AlphaFoldDB" id="A0A7N0TZL5"/>
<evidence type="ECO:0000259" key="9">
    <source>
        <dbReference type="Pfam" id="PF01490"/>
    </source>
</evidence>
<feature type="transmembrane region" description="Helical" evidence="8">
    <location>
        <begin position="323"/>
        <end position="347"/>
    </location>
</feature>
<feature type="domain" description="Amino acid transporter transmembrane" evidence="9">
    <location>
        <begin position="33"/>
        <end position="465"/>
    </location>
</feature>
<keyword evidence="5 8" id="KW-1133">Transmembrane helix</keyword>
<dbReference type="PANTHER" id="PTHR48017">
    <property type="entry name" value="OS05G0424000 PROTEIN-RELATED"/>
    <property type="match status" value="1"/>
</dbReference>
<organism evidence="10 11">
    <name type="scientific">Kalanchoe fedtschenkoi</name>
    <name type="common">Lavender scallops</name>
    <name type="synonym">South American air plant</name>
    <dbReference type="NCBI Taxonomy" id="63787"/>
    <lineage>
        <taxon>Eukaryota</taxon>
        <taxon>Viridiplantae</taxon>
        <taxon>Streptophyta</taxon>
        <taxon>Embryophyta</taxon>
        <taxon>Tracheophyta</taxon>
        <taxon>Spermatophyta</taxon>
        <taxon>Magnoliopsida</taxon>
        <taxon>eudicotyledons</taxon>
        <taxon>Gunneridae</taxon>
        <taxon>Pentapetalae</taxon>
        <taxon>Saxifragales</taxon>
        <taxon>Crassulaceae</taxon>
        <taxon>Kalanchoe</taxon>
    </lineage>
</organism>
<evidence type="ECO:0000256" key="7">
    <source>
        <dbReference type="SAM" id="MobiDB-lite"/>
    </source>
</evidence>
<keyword evidence="2" id="KW-0813">Transport</keyword>
<name>A0A7N0TZL5_KALFE</name>
<sequence length="470" mass="51258">MGFDDDYEHQSPLLDGEASSSWSEESDEPVVVRTGTVWTAMAHIITGVIGAGVLSLAWSVAQLGWIAGPLAILIFAAITVVAANLLIDCYRAPHPELGPKRNRSYMEAVRLLLGDKSAAVAALFMQESLYGAGVTYTITAANSIRAIQKSNCYHRQGHQAACSYGDGVSMLMFGALQIFVSQIPDFHSMEWLSVLSAVMSFTYAFIGLGFGLAKVIENGTIKGSLGGVSTSSTASKLFLAFQALGDMACAYPFSIIVLEIQDTLKSPPSQNKTMKKAAKFATLVTTFFYLCCGCFGYAAFGNATPGNMLTGFGFYEPYWLVDFANACIVLHLVGGYQVFAQPVFAFAERGMRKKFPNNSFINQVHTLKLPFLFPVQISVLRLCFRTLYVVSTTGVAMLFPYFNQVLGLLGGLNFWPLCIYFPIRMYTAQKKIQPWSSQWLALQVFSIFCFCVAAVAFIGSIEGVISARFG</sequence>